<feature type="repeat" description="PPR" evidence="2">
    <location>
        <begin position="627"/>
        <end position="661"/>
    </location>
</feature>
<dbReference type="OrthoDB" id="185373at2759"/>
<feature type="repeat" description="PPR" evidence="2">
    <location>
        <begin position="499"/>
        <end position="533"/>
    </location>
</feature>
<name>A0A7D8YM74_9HELO</name>
<dbReference type="InterPro" id="IPR002885">
    <property type="entry name" value="PPR_rpt"/>
</dbReference>
<sequence length="873" mass="97689">MNSYHICTACRRRLTRIRPFNPSQWISRATFISFSNNNKPRTTTDETTKTGDYASAQGEEAGATKEGGSSWNHLPRRRIPRAVENNQGDMLESLFEQTLTPPKPTDDGSLQPQYSLEPYQNAETLKKMLAENSSVGDSWYFFMEHFGPDVWLQNRHTMPSYVYHLARLLLRQLIQAKSRDPFSKTLPTVSELSWVYLKFGLLHGQDWADMVFILIENIKNLGQESLKDPAREERILMDLLGAWNVICRQSDLPPLSPSPDDPTSYNWSSVPHISKNDVVQTERKRGALGGALAPFTLLAPSIPFRQLNSFPLITVATFVLLEKDVTLDKSTILDAAPFLSAIRNALGGSGYDVSQLFEAATGPGVEAVSDFVVREWPTVRDMVLKKTVPQKVSATASEAVQDTLSTKPYMEVDIYKRLENAFKQRDGPHVDKLWANAMELPVSQESKQDDASYTDINKGVKTLSPKLCNLFIMAYMGLQKPNRAIDVWNHMVANGLTPNVKTWTSMLSGCKVARDKNGFDSIWERMQKSQVKPDVPCWTARISGLIDLGRPEAGLEALNEMSRLWMVANRPKKGNKKSVVLPVALQDAVKPTIETINAAISSLLRKRKDEAASRVLDWASKLDIRPDASTFNILLRPLVRDGRSQEVNALLQQMQSLGVPADTATFTVVLEETFRNVGDQSPERLVEILSGIFSEMSSVGIEANLHTYSRVIYQLLQIAQDDMTAVNTVLEWMAKQGLQASAHVYTMLVEHHFGLQPPNLDAVRSLVETVGLRAGSTDNVFWDRVIEGYARAGDTASALRILGKLNDKENEAGYYTLTTLLIALVQNQEWDLARTLVQNTRIDRGGPLPASERGKDGQHKFWALVMELDLLEI</sequence>
<proteinExistence type="predicted"/>
<evidence type="ECO:0000256" key="1">
    <source>
        <dbReference type="ARBA" id="ARBA00022737"/>
    </source>
</evidence>
<dbReference type="GO" id="GO:0003729">
    <property type="term" value="F:mRNA binding"/>
    <property type="evidence" value="ECO:0007669"/>
    <property type="project" value="TreeGrafter"/>
</dbReference>
<protein>
    <submittedName>
        <fullName evidence="4">Pentatricopeptide repeat-containing protein</fullName>
    </submittedName>
</protein>
<dbReference type="PANTHER" id="PTHR47933">
    <property type="entry name" value="PENTATRICOPEPTIDE REPEAT-CONTAINING PROTEIN 1, MITOCHONDRIAL"/>
    <property type="match status" value="1"/>
</dbReference>
<dbReference type="Proteomes" id="UP000481288">
    <property type="component" value="Unassembled WGS sequence"/>
</dbReference>
<dbReference type="EMBL" id="QGMG01001450">
    <property type="protein sequence ID" value="TVY47883.1"/>
    <property type="molecule type" value="Genomic_DNA"/>
</dbReference>
<dbReference type="PROSITE" id="PS51375">
    <property type="entry name" value="PPR"/>
    <property type="match status" value="3"/>
</dbReference>
<keyword evidence="1" id="KW-0677">Repeat</keyword>
<evidence type="ECO:0000313" key="5">
    <source>
        <dbReference type="Proteomes" id="UP000481288"/>
    </source>
</evidence>
<dbReference type="InterPro" id="IPR051240">
    <property type="entry name" value="Mito_RNA-Proc/Resp"/>
</dbReference>
<dbReference type="Gene3D" id="1.25.40.10">
    <property type="entry name" value="Tetratricopeptide repeat domain"/>
    <property type="match status" value="3"/>
</dbReference>
<evidence type="ECO:0000256" key="3">
    <source>
        <dbReference type="SAM" id="MobiDB-lite"/>
    </source>
</evidence>
<gene>
    <name evidence="4" type="ORF">LCER1_G008153</name>
</gene>
<comment type="caution">
    <text evidence="4">The sequence shown here is derived from an EMBL/GenBank/DDBJ whole genome shotgun (WGS) entry which is preliminary data.</text>
</comment>
<feature type="repeat" description="PPR" evidence="2">
    <location>
        <begin position="464"/>
        <end position="498"/>
    </location>
</feature>
<dbReference type="Pfam" id="PF01535">
    <property type="entry name" value="PPR"/>
    <property type="match status" value="2"/>
</dbReference>
<dbReference type="PANTHER" id="PTHR47933:SF11">
    <property type="entry name" value="PENTATRICOPEPTIDE REPEAT-CONTAINING PROTEIN 2"/>
    <property type="match status" value="1"/>
</dbReference>
<evidence type="ECO:0000313" key="4">
    <source>
        <dbReference type="EMBL" id="TVY47883.1"/>
    </source>
</evidence>
<organism evidence="4 5">
    <name type="scientific">Lachnellula cervina</name>
    <dbReference type="NCBI Taxonomy" id="1316786"/>
    <lineage>
        <taxon>Eukaryota</taxon>
        <taxon>Fungi</taxon>
        <taxon>Dikarya</taxon>
        <taxon>Ascomycota</taxon>
        <taxon>Pezizomycotina</taxon>
        <taxon>Leotiomycetes</taxon>
        <taxon>Helotiales</taxon>
        <taxon>Lachnaceae</taxon>
        <taxon>Lachnellula</taxon>
    </lineage>
</organism>
<dbReference type="Pfam" id="PF13041">
    <property type="entry name" value="PPR_2"/>
    <property type="match status" value="1"/>
</dbReference>
<dbReference type="AlphaFoldDB" id="A0A7D8YM74"/>
<keyword evidence="5" id="KW-1185">Reference proteome</keyword>
<feature type="region of interest" description="Disordered" evidence="3">
    <location>
        <begin position="36"/>
        <end position="76"/>
    </location>
</feature>
<accession>A0A7D8YM74</accession>
<reference evidence="4 5" key="1">
    <citation type="submission" date="2018-05" db="EMBL/GenBank/DDBJ databases">
        <title>Whole genome sequencing for identification of molecular markers to develop diagnostic detection tools for the regulated plant pathogen Lachnellula willkommii.</title>
        <authorList>
            <person name="Giroux E."/>
            <person name="Bilodeau G."/>
        </authorList>
    </citation>
    <scope>NUCLEOTIDE SEQUENCE [LARGE SCALE GENOMIC DNA]</scope>
    <source>
        <strain evidence="4 5">CBS 625.97</strain>
    </source>
</reference>
<dbReference type="InterPro" id="IPR011990">
    <property type="entry name" value="TPR-like_helical_dom_sf"/>
</dbReference>
<evidence type="ECO:0000256" key="2">
    <source>
        <dbReference type="PROSITE-ProRule" id="PRU00708"/>
    </source>
</evidence>